<keyword evidence="4" id="KW-0175">Coiled coil</keyword>
<comment type="similarity">
    <text evidence="2">Belongs to the ISY1 family.</text>
</comment>
<evidence type="ECO:0000256" key="4">
    <source>
        <dbReference type="SAM" id="Coils"/>
    </source>
</evidence>
<accession>A0A2Z6MTK3</accession>
<evidence type="ECO:0000256" key="1">
    <source>
        <dbReference type="ARBA" id="ARBA00004123"/>
    </source>
</evidence>
<protein>
    <submittedName>
        <fullName evidence="5">Uncharacterized protein</fullName>
    </submittedName>
</protein>
<dbReference type="OrthoDB" id="1739576at2759"/>
<dbReference type="InterPro" id="IPR009360">
    <property type="entry name" value="Isy1"/>
</dbReference>
<dbReference type="Pfam" id="PF06246">
    <property type="entry name" value="Isy1"/>
    <property type="match status" value="1"/>
</dbReference>
<evidence type="ECO:0000313" key="5">
    <source>
        <dbReference type="EMBL" id="GAU28332.1"/>
    </source>
</evidence>
<dbReference type="InterPro" id="IPR029012">
    <property type="entry name" value="Helix_hairpin_bin_sf"/>
</dbReference>
<dbReference type="FunFam" id="1.10.287.660:FF:000001">
    <property type="entry name" value="pre-mRNA-splicing factor ISY1 homolog"/>
    <property type="match status" value="1"/>
</dbReference>
<dbReference type="SUPFAM" id="SSF140102">
    <property type="entry name" value="ISY1 domain-like"/>
    <property type="match status" value="1"/>
</dbReference>
<keyword evidence="3" id="KW-0539">Nucleus</keyword>
<dbReference type="Gene3D" id="1.10.287.660">
    <property type="entry name" value="Helix hairpin bin"/>
    <property type="match status" value="1"/>
</dbReference>
<organism evidence="5 6">
    <name type="scientific">Trifolium subterraneum</name>
    <name type="common">Subterranean clover</name>
    <dbReference type="NCBI Taxonomy" id="3900"/>
    <lineage>
        <taxon>Eukaryota</taxon>
        <taxon>Viridiplantae</taxon>
        <taxon>Streptophyta</taxon>
        <taxon>Embryophyta</taxon>
        <taxon>Tracheophyta</taxon>
        <taxon>Spermatophyta</taxon>
        <taxon>Magnoliopsida</taxon>
        <taxon>eudicotyledons</taxon>
        <taxon>Gunneridae</taxon>
        <taxon>Pentapetalae</taxon>
        <taxon>rosids</taxon>
        <taxon>fabids</taxon>
        <taxon>Fabales</taxon>
        <taxon>Fabaceae</taxon>
        <taxon>Papilionoideae</taxon>
        <taxon>50 kb inversion clade</taxon>
        <taxon>NPAAA clade</taxon>
        <taxon>Hologalegina</taxon>
        <taxon>IRL clade</taxon>
        <taxon>Trifolieae</taxon>
        <taxon>Trifolium</taxon>
    </lineage>
</organism>
<dbReference type="PANTHER" id="PTHR13021">
    <property type="entry name" value="PRE-MRNA-SPLICING FACTOR ISY1"/>
    <property type="match status" value="1"/>
</dbReference>
<name>A0A2Z6MTK3_TRISU</name>
<evidence type="ECO:0000313" key="6">
    <source>
        <dbReference type="Proteomes" id="UP000242715"/>
    </source>
</evidence>
<dbReference type="EMBL" id="DF973371">
    <property type="protein sequence ID" value="GAU28332.1"/>
    <property type="molecule type" value="Genomic_DNA"/>
</dbReference>
<evidence type="ECO:0000256" key="2">
    <source>
        <dbReference type="ARBA" id="ARBA00007002"/>
    </source>
</evidence>
<comment type="subcellular location">
    <subcellularLocation>
        <location evidence="1">Nucleus</location>
    </subcellularLocation>
</comment>
<evidence type="ECO:0000256" key="3">
    <source>
        <dbReference type="ARBA" id="ARBA00023242"/>
    </source>
</evidence>
<dbReference type="InterPro" id="IPR037200">
    <property type="entry name" value="Isy1_sf"/>
</dbReference>
<feature type="coiled-coil region" evidence="4">
    <location>
        <begin position="226"/>
        <end position="254"/>
    </location>
</feature>
<keyword evidence="6" id="KW-1185">Reference proteome</keyword>
<dbReference type="Proteomes" id="UP000242715">
    <property type="component" value="Unassembled WGS sequence"/>
</dbReference>
<sequence length="303" mass="35881">MARNEEKAQSMLNRFITMKAEEKKKPKERRPFLASECRDLNEADKWRQQIMREIGRKVAEIQNEGLGEHRLRDLNDEINKLIREKSHWERRIVELGGPNYARHSAKMTDLDGNIVDVPNPSGRGPGYRYFGAAKKLPGVRELFEKPPDLRKRRTRYDIYKRINAAYYGYRDDEDGILERVEAPAEDSMMREAAEEWHRLDMIRKEARKAVRSGEVAEVTTAAREILHEEEEDVVEEERKKDREMRERLDEKEREFVVHVPLPDEKEIEKMVLQKKKADLLNKYVSDVLMEEQTEAKDLLNIHR</sequence>
<proteinExistence type="inferred from homology"/>
<dbReference type="GO" id="GO:0005634">
    <property type="term" value="C:nucleus"/>
    <property type="evidence" value="ECO:0007669"/>
    <property type="project" value="UniProtKB-SubCell"/>
</dbReference>
<reference evidence="6" key="1">
    <citation type="journal article" date="2017" name="Front. Plant Sci.">
        <title>Climate Clever Clovers: New Paradigm to Reduce the Environmental Footprint of Ruminants by Breeding Low Methanogenic Forages Utilizing Haplotype Variation.</title>
        <authorList>
            <person name="Kaur P."/>
            <person name="Appels R."/>
            <person name="Bayer P.E."/>
            <person name="Keeble-Gagnere G."/>
            <person name="Wang J."/>
            <person name="Hirakawa H."/>
            <person name="Shirasawa K."/>
            <person name="Vercoe P."/>
            <person name="Stefanova K."/>
            <person name="Durmic Z."/>
            <person name="Nichols P."/>
            <person name="Revell C."/>
            <person name="Isobe S.N."/>
            <person name="Edwards D."/>
            <person name="Erskine W."/>
        </authorList>
    </citation>
    <scope>NUCLEOTIDE SEQUENCE [LARGE SCALE GENOMIC DNA]</scope>
    <source>
        <strain evidence="6">cv. Daliak</strain>
    </source>
</reference>
<dbReference type="AlphaFoldDB" id="A0A2Z6MTK3"/>
<gene>
    <name evidence="5" type="ORF">TSUD_256600</name>
</gene>
<dbReference type="GO" id="GO:0000350">
    <property type="term" value="P:generation of catalytic spliceosome for second transesterification step"/>
    <property type="evidence" value="ECO:0007669"/>
    <property type="project" value="InterPro"/>
</dbReference>